<protein>
    <submittedName>
        <fullName evidence="6">Crp/Fnr family transcriptional regulator</fullName>
    </submittedName>
</protein>
<sequence>MARRSMEALLAGAPASVQEKFTRIRLRHGKKLVHMGQTGGPVYVLLQGMCKVSAVGPSGSLMAVTIYRPWDLIGEAEVVDDTPALCDITALGDCELLVMDRDTFFSWMQLDFEFAKYLVGSLAQKLGYFTENAVTQVTLPLRDRLYCLVQEQCGADGVLRFEKQLLAEQLGTSLRSLNRTIKELVAEGRLCYRGGLLVLPPAERPRAVSR</sequence>
<dbReference type="GO" id="GO:0005829">
    <property type="term" value="C:cytosol"/>
    <property type="evidence" value="ECO:0007669"/>
    <property type="project" value="TreeGrafter"/>
</dbReference>
<evidence type="ECO:0000256" key="2">
    <source>
        <dbReference type="ARBA" id="ARBA00023125"/>
    </source>
</evidence>
<dbReference type="InterPro" id="IPR036390">
    <property type="entry name" value="WH_DNA-bd_sf"/>
</dbReference>
<proteinExistence type="predicted"/>
<dbReference type="GO" id="GO:0003700">
    <property type="term" value="F:DNA-binding transcription factor activity"/>
    <property type="evidence" value="ECO:0007669"/>
    <property type="project" value="TreeGrafter"/>
</dbReference>
<dbReference type="CDD" id="cd00038">
    <property type="entry name" value="CAP_ED"/>
    <property type="match status" value="1"/>
</dbReference>
<dbReference type="Proteomes" id="UP000597668">
    <property type="component" value="Unassembled WGS sequence"/>
</dbReference>
<keyword evidence="1" id="KW-0805">Transcription regulation</keyword>
<evidence type="ECO:0000313" key="6">
    <source>
        <dbReference type="EMBL" id="MBC3516964.1"/>
    </source>
</evidence>
<dbReference type="SUPFAM" id="SSF51206">
    <property type="entry name" value="cAMP-binding domain-like"/>
    <property type="match status" value="1"/>
</dbReference>
<keyword evidence="3" id="KW-0804">Transcription</keyword>
<dbReference type="AlphaFoldDB" id="A0A8J6LUP5"/>
<dbReference type="SUPFAM" id="SSF46785">
    <property type="entry name" value="Winged helix' DNA-binding domain"/>
    <property type="match status" value="1"/>
</dbReference>
<dbReference type="PANTHER" id="PTHR24567:SF26">
    <property type="entry name" value="REGULATORY PROTEIN YEIL"/>
    <property type="match status" value="1"/>
</dbReference>
<dbReference type="Pfam" id="PF00027">
    <property type="entry name" value="cNMP_binding"/>
    <property type="match status" value="1"/>
</dbReference>
<feature type="domain" description="Cyclic nucleotide-binding" evidence="4">
    <location>
        <begin position="29"/>
        <end position="125"/>
    </location>
</feature>
<dbReference type="InterPro" id="IPR018490">
    <property type="entry name" value="cNMP-bd_dom_sf"/>
</dbReference>
<evidence type="ECO:0000256" key="3">
    <source>
        <dbReference type="ARBA" id="ARBA00023163"/>
    </source>
</evidence>
<dbReference type="OrthoDB" id="581021at2"/>
<dbReference type="Gene3D" id="2.60.120.10">
    <property type="entry name" value="Jelly Rolls"/>
    <property type="match status" value="1"/>
</dbReference>
<dbReference type="InterPro" id="IPR012318">
    <property type="entry name" value="HTH_CRP"/>
</dbReference>
<gene>
    <name evidence="6" type="ORF">H8K20_11205</name>
</gene>
<feature type="domain" description="HTH crp-type" evidence="5">
    <location>
        <begin position="139"/>
        <end position="203"/>
    </location>
</feature>
<accession>A0A8J6LUP5</accession>
<keyword evidence="2" id="KW-0238">DNA-binding</keyword>
<dbReference type="PROSITE" id="PS51063">
    <property type="entry name" value="HTH_CRP_2"/>
    <property type="match status" value="1"/>
</dbReference>
<dbReference type="SMART" id="SM00100">
    <property type="entry name" value="cNMP"/>
    <property type="match status" value="1"/>
</dbReference>
<evidence type="ECO:0000259" key="4">
    <source>
        <dbReference type="PROSITE" id="PS50042"/>
    </source>
</evidence>
<keyword evidence="7" id="KW-1185">Reference proteome</keyword>
<dbReference type="InterPro" id="IPR050397">
    <property type="entry name" value="Env_Response_Regulators"/>
</dbReference>
<name>A0A8J6LUP5_9FIRM</name>
<dbReference type="RefSeq" id="WP_129589435.1">
    <property type="nucleotide sequence ID" value="NZ_JACOGI010000002.1"/>
</dbReference>
<comment type="caution">
    <text evidence="6">The sequence shown here is derived from an EMBL/GenBank/DDBJ whole genome shotgun (WGS) entry which is preliminary data.</text>
</comment>
<dbReference type="InterPro" id="IPR014710">
    <property type="entry name" value="RmlC-like_jellyroll"/>
</dbReference>
<dbReference type="EMBL" id="JACOGI010000002">
    <property type="protein sequence ID" value="MBC3516964.1"/>
    <property type="molecule type" value="Genomic_DNA"/>
</dbReference>
<dbReference type="PROSITE" id="PS50042">
    <property type="entry name" value="CNMP_BINDING_3"/>
    <property type="match status" value="1"/>
</dbReference>
<evidence type="ECO:0000259" key="5">
    <source>
        <dbReference type="PROSITE" id="PS51063"/>
    </source>
</evidence>
<organism evidence="6 7">
    <name type="scientific">Neobittarella massiliensis</name>
    <name type="common">ex Bilen et al. 2018</name>
    <dbReference type="NCBI Taxonomy" id="2041842"/>
    <lineage>
        <taxon>Bacteria</taxon>
        <taxon>Bacillati</taxon>
        <taxon>Bacillota</taxon>
        <taxon>Clostridia</taxon>
        <taxon>Eubacteriales</taxon>
        <taxon>Oscillospiraceae</taxon>
        <taxon>Neobittarella (ex Bilen et al. 2018)</taxon>
    </lineage>
</organism>
<evidence type="ECO:0000256" key="1">
    <source>
        <dbReference type="ARBA" id="ARBA00023015"/>
    </source>
</evidence>
<reference evidence="6" key="1">
    <citation type="submission" date="2020-08" db="EMBL/GenBank/DDBJ databases">
        <authorList>
            <person name="Liu C."/>
            <person name="Sun Q."/>
        </authorList>
    </citation>
    <scope>NUCLEOTIDE SEQUENCE</scope>
    <source>
        <strain evidence="6">NSJ-65</strain>
    </source>
</reference>
<dbReference type="GO" id="GO:0003677">
    <property type="term" value="F:DNA binding"/>
    <property type="evidence" value="ECO:0007669"/>
    <property type="project" value="UniProtKB-KW"/>
</dbReference>
<dbReference type="PANTHER" id="PTHR24567">
    <property type="entry name" value="CRP FAMILY TRANSCRIPTIONAL REGULATORY PROTEIN"/>
    <property type="match status" value="1"/>
</dbReference>
<evidence type="ECO:0000313" key="7">
    <source>
        <dbReference type="Proteomes" id="UP000597668"/>
    </source>
</evidence>
<dbReference type="InterPro" id="IPR000595">
    <property type="entry name" value="cNMP-bd_dom"/>
</dbReference>